<dbReference type="EMBL" id="LVWG01000016">
    <property type="protein sequence ID" value="KZK75003.1"/>
    <property type="molecule type" value="Genomic_DNA"/>
</dbReference>
<organism evidence="3 4">
    <name type="scientific">Pelodictyon luteolum</name>
    <dbReference type="NCBI Taxonomy" id="1100"/>
    <lineage>
        <taxon>Bacteria</taxon>
        <taxon>Pseudomonadati</taxon>
        <taxon>Chlorobiota</taxon>
        <taxon>Chlorobiia</taxon>
        <taxon>Chlorobiales</taxon>
        <taxon>Chlorobiaceae</taxon>
        <taxon>Chlorobium/Pelodictyon group</taxon>
        <taxon>Pelodictyon</taxon>
    </lineage>
</organism>
<sequence>MVKRAFITLLALTVPGVLAASPDALLPAALDSAAIKQSAPVDSVAPEECVPVDSLAVTPILMPLPAGPPAEEPFSAPPSSLPEYDF</sequence>
<evidence type="ECO:0000313" key="4">
    <source>
        <dbReference type="Proteomes" id="UP000076481"/>
    </source>
</evidence>
<name>A0A165MA80_PELLU</name>
<reference evidence="3 4" key="1">
    <citation type="submission" date="2016-03" db="EMBL/GenBank/DDBJ databases">
        <title>Speciation and ecological success in dimly lit waters: horizontal gene transfer in a green sulfur bacteria bloom unveiled by metagenomic assembly.</title>
        <authorList>
            <person name="Llorens-Mares T."/>
            <person name="Liu Z."/>
            <person name="Allen L.Z."/>
            <person name="Rusch D.B."/>
            <person name="Craig M.T."/>
            <person name="Dupont C.L."/>
            <person name="Bryant D.A."/>
            <person name="Casamayor E.O."/>
        </authorList>
    </citation>
    <scope>NUCLEOTIDE SEQUENCE [LARGE SCALE GENOMIC DNA]</scope>
    <source>
        <strain evidence="3">CIII</strain>
    </source>
</reference>
<keyword evidence="2" id="KW-0732">Signal</keyword>
<dbReference type="AlphaFoldDB" id="A0A165MA80"/>
<evidence type="ECO:0000256" key="1">
    <source>
        <dbReference type="SAM" id="MobiDB-lite"/>
    </source>
</evidence>
<feature type="region of interest" description="Disordered" evidence="1">
    <location>
        <begin position="67"/>
        <end position="86"/>
    </location>
</feature>
<gene>
    <name evidence="3" type="ORF">A3K90_00570</name>
</gene>
<feature type="compositionally biased region" description="Pro residues" evidence="1">
    <location>
        <begin position="67"/>
        <end position="80"/>
    </location>
</feature>
<comment type="caution">
    <text evidence="3">The sequence shown here is derived from an EMBL/GenBank/DDBJ whole genome shotgun (WGS) entry which is preliminary data.</text>
</comment>
<dbReference type="Proteomes" id="UP000076481">
    <property type="component" value="Unassembled WGS sequence"/>
</dbReference>
<evidence type="ECO:0000256" key="2">
    <source>
        <dbReference type="SAM" id="SignalP"/>
    </source>
</evidence>
<accession>A0A165MA80</accession>
<protein>
    <submittedName>
        <fullName evidence="3">Uncharacterized protein</fullName>
    </submittedName>
</protein>
<feature type="signal peptide" evidence="2">
    <location>
        <begin position="1"/>
        <end position="19"/>
    </location>
</feature>
<evidence type="ECO:0000313" key="3">
    <source>
        <dbReference type="EMBL" id="KZK75003.1"/>
    </source>
</evidence>
<dbReference type="RefSeq" id="WP_303680947.1">
    <property type="nucleotide sequence ID" value="NZ_LVWG01000016.1"/>
</dbReference>
<proteinExistence type="predicted"/>
<feature type="chain" id="PRO_5007862398" evidence="2">
    <location>
        <begin position="20"/>
        <end position="86"/>
    </location>
</feature>